<dbReference type="InterPro" id="IPR012110">
    <property type="entry name" value="PDC/IPDC-like"/>
</dbReference>
<dbReference type="PROSITE" id="PS00187">
    <property type="entry name" value="TPP_ENZYMES"/>
    <property type="match status" value="1"/>
</dbReference>
<dbReference type="PIRSF" id="PIRSF036565">
    <property type="entry name" value="Pyruvt_ip_decrb"/>
    <property type="match status" value="1"/>
</dbReference>
<comment type="similarity">
    <text evidence="4 12">Belongs to the TPP enzyme family.</text>
</comment>
<evidence type="ECO:0000313" key="16">
    <source>
        <dbReference type="EMBL" id="MTD15996.1"/>
    </source>
</evidence>
<dbReference type="GO" id="GO:0004737">
    <property type="term" value="F:pyruvate decarboxylase activity"/>
    <property type="evidence" value="ECO:0007669"/>
    <property type="project" value="TreeGrafter"/>
</dbReference>
<gene>
    <name evidence="16" type="ORF">GIS00_18835</name>
</gene>
<dbReference type="CDD" id="cd07038">
    <property type="entry name" value="TPP_PYR_PDC_IPDC_like"/>
    <property type="match status" value="1"/>
</dbReference>
<reference evidence="16 17" key="1">
    <citation type="submission" date="2019-11" db="EMBL/GenBank/DDBJ databases">
        <authorList>
            <person name="Jiang L.-Q."/>
        </authorList>
    </citation>
    <scope>NUCLEOTIDE SEQUENCE [LARGE SCALE GENOMIC DNA]</scope>
    <source>
        <strain evidence="16 17">YIM 132087</strain>
    </source>
</reference>
<evidence type="ECO:0000259" key="13">
    <source>
        <dbReference type="Pfam" id="PF00205"/>
    </source>
</evidence>
<evidence type="ECO:0000256" key="3">
    <source>
        <dbReference type="ARBA" id="ARBA00002938"/>
    </source>
</evidence>
<evidence type="ECO:0000256" key="7">
    <source>
        <dbReference type="ARBA" id="ARBA00022793"/>
    </source>
</evidence>
<feature type="domain" description="Thiamine pyrophosphate enzyme central" evidence="13">
    <location>
        <begin position="208"/>
        <end position="333"/>
    </location>
</feature>
<organism evidence="16 17">
    <name type="scientific">Nakamurella alba</name>
    <dbReference type="NCBI Taxonomy" id="2665158"/>
    <lineage>
        <taxon>Bacteria</taxon>
        <taxon>Bacillati</taxon>
        <taxon>Actinomycetota</taxon>
        <taxon>Actinomycetes</taxon>
        <taxon>Nakamurellales</taxon>
        <taxon>Nakamurellaceae</taxon>
        <taxon>Nakamurella</taxon>
    </lineage>
</organism>
<dbReference type="Pfam" id="PF02776">
    <property type="entry name" value="TPP_enzyme_N"/>
    <property type="match status" value="1"/>
</dbReference>
<proteinExistence type="inferred from homology"/>
<comment type="caution">
    <text evidence="16">The sequence shown here is derived from an EMBL/GenBank/DDBJ whole genome shotgun (WGS) entry which is preliminary data.</text>
</comment>
<evidence type="ECO:0000256" key="6">
    <source>
        <dbReference type="ARBA" id="ARBA00022723"/>
    </source>
</evidence>
<dbReference type="EMBL" id="WLYK01000008">
    <property type="protein sequence ID" value="MTD15996.1"/>
    <property type="molecule type" value="Genomic_DNA"/>
</dbReference>
<dbReference type="PANTHER" id="PTHR43452:SF30">
    <property type="entry name" value="PYRUVATE DECARBOXYLASE ISOZYME 1-RELATED"/>
    <property type="match status" value="1"/>
</dbReference>
<dbReference type="InterPro" id="IPR029061">
    <property type="entry name" value="THDP-binding"/>
</dbReference>
<dbReference type="AlphaFoldDB" id="A0A7K1FPC3"/>
<sequence>MSPDTDRPSTVADLLLDRLAGLGLDRLFGVPGDYSLRMLDHVVAHPRITWTGGTNELNAGYAADGYARMRGIGAVCTTFGVGELSAMNAIAGAYAEYVPVLHVVGAPATVAQDEHRRVHHTLGDGLFRHFADMYGEITCAGAVLTAENAVTEIDRVLGTMMATSRPGYLLIAADVAEAPVAADVPAPPRAVATSDAGSLAAFTASAARLFEGIRATDEMCVLAGLLVHRLGGTGALQDLLGTDVPHASTLWSKSVVDESAGSFLGTYVGAAGPSADVRDRVEQAGVLVVAGVQFTDLNTGLFSFHLRRAATIELEADRARVGEEVFDGVVLTDALRAITPLVRGLTRGIDSPPPASAPTADGDAWGQTALAPGAALLMTEPAAAGGAWGQTALWNGISDALRPDDIVAADQGTSFYGMGTHRLPSGVTFLGQPLWASIGWSLPALLGACLASPGRRGVLLIGDGAAQMTAQELTTFARTGVAPVVVVVDNDGYTVERAIHGPTEPYNDIARWDWTAAPQFLGLTGWAAHRVTSADGLAEALAEHDRTGAGTVLQAVVPADDVPELLATLTRMLGAPVRP</sequence>
<dbReference type="InterPro" id="IPR000399">
    <property type="entry name" value="TPP-bd_CS"/>
</dbReference>
<evidence type="ECO:0000256" key="11">
    <source>
        <dbReference type="PIRSR" id="PIRSR036565-2"/>
    </source>
</evidence>
<dbReference type="InterPro" id="IPR047213">
    <property type="entry name" value="TPP_PYR_PDC_IPDC-like"/>
</dbReference>
<keyword evidence="6 11" id="KW-0479">Metal-binding</keyword>
<dbReference type="Gene3D" id="3.40.50.1220">
    <property type="entry name" value="TPP-binding domain"/>
    <property type="match status" value="1"/>
</dbReference>
<dbReference type="Proteomes" id="UP000460221">
    <property type="component" value="Unassembled WGS sequence"/>
</dbReference>
<accession>A0A7K1FPC3</accession>
<dbReference type="Gene3D" id="3.40.50.970">
    <property type="match status" value="2"/>
</dbReference>
<comment type="function">
    <text evidence="3">Decarboxylates branched-chain and aromatic alpha-keto acids to aldehydes.</text>
</comment>
<dbReference type="FunFam" id="3.40.50.970:FF:000019">
    <property type="entry name" value="Pyruvate decarboxylase isozyme"/>
    <property type="match status" value="1"/>
</dbReference>
<evidence type="ECO:0000256" key="5">
    <source>
        <dbReference type="ARBA" id="ARBA00020054"/>
    </source>
</evidence>
<feature type="binding site" evidence="11">
    <location>
        <position position="463"/>
    </location>
    <ligand>
        <name>Mg(2+)</name>
        <dbReference type="ChEBI" id="CHEBI:18420"/>
    </ligand>
</feature>
<dbReference type="InterPro" id="IPR029035">
    <property type="entry name" value="DHS-like_NAD/FAD-binding_dom"/>
</dbReference>
<feature type="domain" description="Thiamine pyrophosphate enzyme TPP-binding" evidence="14">
    <location>
        <begin position="426"/>
        <end position="543"/>
    </location>
</feature>
<dbReference type="InterPro" id="IPR012001">
    <property type="entry name" value="Thiamin_PyroP_enz_TPP-bd_dom"/>
</dbReference>
<dbReference type="RefSeq" id="WP_154769986.1">
    <property type="nucleotide sequence ID" value="NZ_WLYK01000008.1"/>
</dbReference>
<evidence type="ECO:0000256" key="9">
    <source>
        <dbReference type="ARBA" id="ARBA00023052"/>
    </source>
</evidence>
<dbReference type="FunFam" id="3.40.50.970:FF:000024">
    <property type="entry name" value="Pyruvate decarboxylase isozyme"/>
    <property type="match status" value="1"/>
</dbReference>
<dbReference type="InterPro" id="IPR011766">
    <property type="entry name" value="TPP_enzyme_TPP-bd"/>
</dbReference>
<name>A0A7K1FPC3_9ACTN</name>
<dbReference type="CDD" id="cd02005">
    <property type="entry name" value="TPP_PDC_IPDC"/>
    <property type="match status" value="1"/>
</dbReference>
<keyword evidence="7" id="KW-0210">Decarboxylase</keyword>
<comment type="cofactor">
    <cofactor evidence="1">
        <name>a metal cation</name>
        <dbReference type="ChEBI" id="CHEBI:25213"/>
    </cofactor>
</comment>
<dbReference type="GO" id="GO:0000949">
    <property type="term" value="P:aromatic amino acid family catabolic process to alcohol via Ehrlich pathway"/>
    <property type="evidence" value="ECO:0007669"/>
    <property type="project" value="TreeGrafter"/>
</dbReference>
<evidence type="ECO:0000256" key="12">
    <source>
        <dbReference type="RuleBase" id="RU362132"/>
    </source>
</evidence>
<keyword evidence="8 11" id="KW-0460">Magnesium</keyword>
<comment type="cofactor">
    <cofactor evidence="2">
        <name>thiamine diphosphate</name>
        <dbReference type="ChEBI" id="CHEBI:58937"/>
    </cofactor>
</comment>
<feature type="binding site" evidence="11">
    <location>
        <position position="492"/>
    </location>
    <ligand>
        <name>Mg(2+)</name>
        <dbReference type="ChEBI" id="CHEBI:18420"/>
    </ligand>
</feature>
<feature type="binding site" evidence="11">
    <location>
        <position position="490"/>
    </location>
    <ligand>
        <name>Mg(2+)</name>
        <dbReference type="ChEBI" id="CHEBI:18420"/>
    </ligand>
</feature>
<dbReference type="InterPro" id="IPR047214">
    <property type="entry name" value="TPP_PDC_IPDC"/>
</dbReference>
<dbReference type="Pfam" id="PF02775">
    <property type="entry name" value="TPP_enzyme_C"/>
    <property type="match status" value="1"/>
</dbReference>
<evidence type="ECO:0000256" key="8">
    <source>
        <dbReference type="ARBA" id="ARBA00022842"/>
    </source>
</evidence>
<dbReference type="GO" id="GO:0005829">
    <property type="term" value="C:cytosol"/>
    <property type="evidence" value="ECO:0007669"/>
    <property type="project" value="TreeGrafter"/>
</dbReference>
<dbReference type="GO" id="GO:0000287">
    <property type="term" value="F:magnesium ion binding"/>
    <property type="evidence" value="ECO:0007669"/>
    <property type="project" value="InterPro"/>
</dbReference>
<dbReference type="SUPFAM" id="SSF52518">
    <property type="entry name" value="Thiamin diphosphate-binding fold (THDP-binding)"/>
    <property type="match status" value="2"/>
</dbReference>
<evidence type="ECO:0000256" key="4">
    <source>
        <dbReference type="ARBA" id="ARBA00007812"/>
    </source>
</evidence>
<comment type="cofactor">
    <cofactor evidence="11">
        <name>Mg(2+)</name>
        <dbReference type="ChEBI" id="CHEBI:18420"/>
    </cofactor>
    <text evidence="11">Binds 1 Mg(2+) per subunit.</text>
</comment>
<evidence type="ECO:0000313" key="17">
    <source>
        <dbReference type="Proteomes" id="UP000460221"/>
    </source>
</evidence>
<protein>
    <recommendedName>
        <fullName evidence="5">Alpha-keto-acid decarboxylase</fullName>
    </recommendedName>
</protein>
<evidence type="ECO:0000259" key="15">
    <source>
        <dbReference type="Pfam" id="PF02776"/>
    </source>
</evidence>
<keyword evidence="10" id="KW-0456">Lyase</keyword>
<dbReference type="InterPro" id="IPR012000">
    <property type="entry name" value="Thiamin_PyroP_enz_cen_dom"/>
</dbReference>
<keyword evidence="9 12" id="KW-0786">Thiamine pyrophosphate</keyword>
<dbReference type="PANTHER" id="PTHR43452">
    <property type="entry name" value="PYRUVATE DECARBOXYLASE"/>
    <property type="match status" value="1"/>
</dbReference>
<keyword evidence="17" id="KW-1185">Reference proteome</keyword>
<evidence type="ECO:0000256" key="2">
    <source>
        <dbReference type="ARBA" id="ARBA00001964"/>
    </source>
</evidence>
<evidence type="ECO:0000256" key="10">
    <source>
        <dbReference type="ARBA" id="ARBA00023239"/>
    </source>
</evidence>
<dbReference type="SUPFAM" id="SSF52467">
    <property type="entry name" value="DHS-like NAD/FAD-binding domain"/>
    <property type="match status" value="1"/>
</dbReference>
<keyword evidence="16" id="KW-0670">Pyruvate</keyword>
<evidence type="ECO:0000259" key="14">
    <source>
        <dbReference type="Pfam" id="PF02775"/>
    </source>
</evidence>
<evidence type="ECO:0000256" key="1">
    <source>
        <dbReference type="ARBA" id="ARBA00001920"/>
    </source>
</evidence>
<dbReference type="Pfam" id="PF00205">
    <property type="entry name" value="TPP_enzyme_M"/>
    <property type="match status" value="1"/>
</dbReference>
<dbReference type="GO" id="GO:0030976">
    <property type="term" value="F:thiamine pyrophosphate binding"/>
    <property type="evidence" value="ECO:0007669"/>
    <property type="project" value="InterPro"/>
</dbReference>
<feature type="domain" description="Thiamine pyrophosphate enzyme N-terminal TPP-binding" evidence="15">
    <location>
        <begin position="10"/>
        <end position="116"/>
    </location>
</feature>